<dbReference type="AlphaFoldDB" id="A0A937W0D2"/>
<organism evidence="2 3">
    <name type="scientific">Tectimicrobiota bacterium</name>
    <dbReference type="NCBI Taxonomy" id="2528274"/>
    <lineage>
        <taxon>Bacteria</taxon>
        <taxon>Pseudomonadati</taxon>
        <taxon>Nitrospinota/Tectimicrobiota group</taxon>
        <taxon>Candidatus Tectimicrobiota</taxon>
    </lineage>
</organism>
<dbReference type="SUPFAM" id="SSF56112">
    <property type="entry name" value="Protein kinase-like (PK-like)"/>
    <property type="match status" value="1"/>
</dbReference>
<evidence type="ECO:0000313" key="3">
    <source>
        <dbReference type="Proteomes" id="UP000712673"/>
    </source>
</evidence>
<feature type="domain" description="Protein kinase" evidence="1">
    <location>
        <begin position="37"/>
        <end position="205"/>
    </location>
</feature>
<dbReference type="Gene3D" id="3.30.200.20">
    <property type="entry name" value="Phosphorylase Kinase, domain 1"/>
    <property type="match status" value="1"/>
</dbReference>
<evidence type="ECO:0000259" key="1">
    <source>
        <dbReference type="PROSITE" id="PS50011"/>
    </source>
</evidence>
<sequence>MAETDTSTLATTAGGQASALGIEAEALTSGELVAQRYRVVRQLGQDPLGVSVLVEDQIWGEEIVLKFLHRQIASHEADVQTFIHELRDARKIVHENILNMYDVLLLGSSHVLSLEHFVGHTLTEELQRGALSVRRGMKIVWDVCRGLQAAHHVPLIHQDLTPDRVLLNYTGDVKIVRNFTVVQDGATSPGLADAALLHAPTYLAP</sequence>
<protein>
    <recommendedName>
        <fullName evidence="1">Protein kinase domain-containing protein</fullName>
    </recommendedName>
</protein>
<dbReference type="PROSITE" id="PS50011">
    <property type="entry name" value="PROTEIN_KINASE_DOM"/>
    <property type="match status" value="1"/>
</dbReference>
<dbReference type="GO" id="GO:0005524">
    <property type="term" value="F:ATP binding"/>
    <property type="evidence" value="ECO:0007669"/>
    <property type="project" value="InterPro"/>
</dbReference>
<dbReference type="PANTHER" id="PTHR48015:SF16">
    <property type="entry name" value="SERINE_THREONINE-PROTEIN KINASE SULU"/>
    <property type="match status" value="1"/>
</dbReference>
<name>A0A937W0D2_UNCTE</name>
<dbReference type="Proteomes" id="UP000712673">
    <property type="component" value="Unassembled WGS sequence"/>
</dbReference>
<feature type="non-terminal residue" evidence="2">
    <location>
        <position position="205"/>
    </location>
</feature>
<gene>
    <name evidence="2" type="ORF">FJZ47_12075</name>
</gene>
<dbReference type="Pfam" id="PF00069">
    <property type="entry name" value="Pkinase"/>
    <property type="match status" value="1"/>
</dbReference>
<accession>A0A937W0D2</accession>
<comment type="caution">
    <text evidence="2">The sequence shown here is derived from an EMBL/GenBank/DDBJ whole genome shotgun (WGS) entry which is preliminary data.</text>
</comment>
<evidence type="ECO:0000313" key="2">
    <source>
        <dbReference type="EMBL" id="MBM3224523.1"/>
    </source>
</evidence>
<dbReference type="EMBL" id="VGLS01000345">
    <property type="protein sequence ID" value="MBM3224523.1"/>
    <property type="molecule type" value="Genomic_DNA"/>
</dbReference>
<dbReference type="InterPro" id="IPR011009">
    <property type="entry name" value="Kinase-like_dom_sf"/>
</dbReference>
<proteinExistence type="predicted"/>
<dbReference type="PANTHER" id="PTHR48015">
    <property type="entry name" value="SERINE/THREONINE-PROTEIN KINASE TAO"/>
    <property type="match status" value="1"/>
</dbReference>
<dbReference type="InterPro" id="IPR000719">
    <property type="entry name" value="Prot_kinase_dom"/>
</dbReference>
<dbReference type="GO" id="GO:0004672">
    <property type="term" value="F:protein kinase activity"/>
    <property type="evidence" value="ECO:0007669"/>
    <property type="project" value="InterPro"/>
</dbReference>
<dbReference type="GO" id="GO:0035556">
    <property type="term" value="P:intracellular signal transduction"/>
    <property type="evidence" value="ECO:0007669"/>
    <property type="project" value="TreeGrafter"/>
</dbReference>
<reference evidence="2" key="1">
    <citation type="submission" date="2019-03" db="EMBL/GenBank/DDBJ databases">
        <title>Lake Tanganyika Metagenome-Assembled Genomes (MAGs).</title>
        <authorList>
            <person name="Tran P."/>
        </authorList>
    </citation>
    <scope>NUCLEOTIDE SEQUENCE</scope>
    <source>
        <strain evidence="2">K_DeepCast_65m_m2_066</strain>
    </source>
</reference>
<dbReference type="InterPro" id="IPR050285">
    <property type="entry name" value="STE20_Ser/Thr_kinase"/>
</dbReference>
<dbReference type="Gene3D" id="1.10.510.10">
    <property type="entry name" value="Transferase(Phosphotransferase) domain 1"/>
    <property type="match status" value="1"/>
</dbReference>